<accession>A0A7W9SNU5</accession>
<evidence type="ECO:0000259" key="2">
    <source>
        <dbReference type="Pfam" id="PF13360"/>
    </source>
</evidence>
<dbReference type="SUPFAM" id="SSF50998">
    <property type="entry name" value="Quinoprotein alcohol dehydrogenase-like"/>
    <property type="match status" value="2"/>
</dbReference>
<dbReference type="InterPro" id="IPR002372">
    <property type="entry name" value="PQQ_rpt_dom"/>
</dbReference>
<dbReference type="InterPro" id="IPR011047">
    <property type="entry name" value="Quinoprotein_ADH-like_sf"/>
</dbReference>
<gene>
    <name evidence="3" type="ORF">HNQ39_001812</name>
</gene>
<evidence type="ECO:0000313" key="4">
    <source>
        <dbReference type="Proteomes" id="UP000520814"/>
    </source>
</evidence>
<dbReference type="EMBL" id="JACHGW010000002">
    <property type="protein sequence ID" value="MBB6050021.1"/>
    <property type="molecule type" value="Genomic_DNA"/>
</dbReference>
<keyword evidence="1" id="KW-0732">Signal</keyword>
<evidence type="ECO:0000313" key="3">
    <source>
        <dbReference type="EMBL" id="MBB6050021.1"/>
    </source>
</evidence>
<feature type="chain" id="PRO_5030828512" evidence="1">
    <location>
        <begin position="21"/>
        <end position="505"/>
    </location>
</feature>
<feature type="domain" description="Pyrrolo-quinoline quinone repeat" evidence="2">
    <location>
        <begin position="375"/>
        <end position="463"/>
    </location>
</feature>
<dbReference type="PANTHER" id="PTHR34512:SF30">
    <property type="entry name" value="OUTER MEMBRANE PROTEIN ASSEMBLY FACTOR BAMB"/>
    <property type="match status" value="1"/>
</dbReference>
<keyword evidence="4" id="KW-1185">Reference proteome</keyword>
<dbReference type="RefSeq" id="WP_184194175.1">
    <property type="nucleotide sequence ID" value="NZ_JACHGW010000002.1"/>
</dbReference>
<dbReference type="PANTHER" id="PTHR34512">
    <property type="entry name" value="CELL SURFACE PROTEIN"/>
    <property type="match status" value="1"/>
</dbReference>
<protein>
    <submittedName>
        <fullName evidence="3">Outer membrane protein assembly factor BamB</fullName>
    </submittedName>
</protein>
<evidence type="ECO:0000256" key="1">
    <source>
        <dbReference type="SAM" id="SignalP"/>
    </source>
</evidence>
<dbReference type="SMART" id="SM00564">
    <property type="entry name" value="PQQ"/>
    <property type="match status" value="5"/>
</dbReference>
<comment type="caution">
    <text evidence="3">The sequence shown here is derived from an EMBL/GenBank/DDBJ whole genome shotgun (WGS) entry which is preliminary data.</text>
</comment>
<name>A0A7W9SNU5_ARMRO</name>
<sequence>MKRNALLATTLLVLSAGALATRAADWPFWGGGPSRNMVSNEKNVPTSWDPGRYKGNTEEIDPATTKNIKWVAKMGSQTYGNPTVAGGKVFIGTNNESPRDEKLKGDRAVLLCLDEKTGEMLWQLAIPKLGTGKVSDWEFLGLCSSPAVDGDKVYIVTNRCEVICLDVNGMTNGNQGDQDEGKYLTDKGKPLHTPGAKDADILWRFSMREELGVFPHNITNCGPLIIGNTVTVTTSNGVDWTHTNIPNPKAPALCVLDKNTGKYLGEEGSGVSSRTLHSNWSSPAGGPVNGKDTVIFGGGDGICYAFDLASAVGGDQSVLKELWKLDCNPPEYRMKNGKPLKYATFDGPSEVIATPVLYNNRVYVPIGQDPEHGEGIGQMLCIDAVTGKTIWTNKSIHRSLSTPSVVGNLVFVNDYSGFIHCFDTETGKLYWSFDTKSHIWGSTMVADGKIYVGTEDGDIVILAASKTLKEVGRIDMRAPVYATPVIANGVLYIGTPTHLYAIGTK</sequence>
<dbReference type="Pfam" id="PF13360">
    <property type="entry name" value="PQQ_2"/>
    <property type="match status" value="1"/>
</dbReference>
<organism evidence="3 4">
    <name type="scientific">Armatimonas rosea</name>
    <dbReference type="NCBI Taxonomy" id="685828"/>
    <lineage>
        <taxon>Bacteria</taxon>
        <taxon>Bacillati</taxon>
        <taxon>Armatimonadota</taxon>
        <taxon>Armatimonadia</taxon>
        <taxon>Armatimonadales</taxon>
        <taxon>Armatimonadaceae</taxon>
        <taxon>Armatimonas</taxon>
    </lineage>
</organism>
<dbReference type="Gene3D" id="2.130.10.10">
    <property type="entry name" value="YVTN repeat-like/Quinoprotein amine dehydrogenase"/>
    <property type="match status" value="3"/>
</dbReference>
<dbReference type="Proteomes" id="UP000520814">
    <property type="component" value="Unassembled WGS sequence"/>
</dbReference>
<proteinExistence type="predicted"/>
<dbReference type="AlphaFoldDB" id="A0A7W9SNU5"/>
<dbReference type="InterPro" id="IPR015943">
    <property type="entry name" value="WD40/YVTN_repeat-like_dom_sf"/>
</dbReference>
<feature type="signal peptide" evidence="1">
    <location>
        <begin position="1"/>
        <end position="20"/>
    </location>
</feature>
<dbReference type="InterPro" id="IPR018391">
    <property type="entry name" value="PQQ_b-propeller_rpt"/>
</dbReference>
<reference evidence="3 4" key="1">
    <citation type="submission" date="2020-08" db="EMBL/GenBank/DDBJ databases">
        <title>Genomic Encyclopedia of Type Strains, Phase IV (KMG-IV): sequencing the most valuable type-strain genomes for metagenomic binning, comparative biology and taxonomic classification.</title>
        <authorList>
            <person name="Goeker M."/>
        </authorList>
    </citation>
    <scope>NUCLEOTIDE SEQUENCE [LARGE SCALE GENOMIC DNA]</scope>
    <source>
        <strain evidence="3 4">DSM 23562</strain>
    </source>
</reference>